<accession>A0ABU2VZN5</accession>
<reference evidence="3" key="1">
    <citation type="submission" date="2023-07" db="EMBL/GenBank/DDBJ databases">
        <title>30 novel species of actinomycetes from the DSMZ collection.</title>
        <authorList>
            <person name="Nouioui I."/>
        </authorList>
    </citation>
    <scope>NUCLEOTIDE SEQUENCE [LARGE SCALE GENOMIC DNA]</scope>
    <source>
        <strain evidence="3">DSM 40932</strain>
    </source>
</reference>
<evidence type="ECO:0000256" key="1">
    <source>
        <dbReference type="SAM" id="MobiDB-lite"/>
    </source>
</evidence>
<feature type="region of interest" description="Disordered" evidence="1">
    <location>
        <begin position="38"/>
        <end position="68"/>
    </location>
</feature>
<gene>
    <name evidence="2" type="ORF">RM717_11125</name>
</gene>
<proteinExistence type="predicted"/>
<dbReference type="Proteomes" id="UP001180556">
    <property type="component" value="Unassembled WGS sequence"/>
</dbReference>
<evidence type="ECO:0000313" key="2">
    <source>
        <dbReference type="EMBL" id="MDT0491057.1"/>
    </source>
</evidence>
<dbReference type="EMBL" id="JAVRFG010000012">
    <property type="protein sequence ID" value="MDT0491057.1"/>
    <property type="molecule type" value="Genomic_DNA"/>
</dbReference>
<comment type="caution">
    <text evidence="2">The sequence shown here is derived from an EMBL/GenBank/DDBJ whole genome shotgun (WGS) entry which is preliminary data.</text>
</comment>
<name>A0ABU2VZN5_9ACTN</name>
<dbReference type="RefSeq" id="WP_311598686.1">
    <property type="nucleotide sequence ID" value="NZ_JAVRFG010000012.1"/>
</dbReference>
<keyword evidence="3" id="KW-1185">Reference proteome</keyword>
<sequence length="68" mass="7364">MTDEDATGRAGGSPAVAASVHVHNEALRSLVIRIESAPRRGRTPRPVLVCGTTRRHPHRMSTTHENDA</sequence>
<organism evidence="2 3">
    <name type="scientific">Streptomyces stephensoniae</name>
    <dbReference type="NCBI Taxonomy" id="3375367"/>
    <lineage>
        <taxon>Bacteria</taxon>
        <taxon>Bacillati</taxon>
        <taxon>Actinomycetota</taxon>
        <taxon>Actinomycetes</taxon>
        <taxon>Kitasatosporales</taxon>
        <taxon>Streptomycetaceae</taxon>
        <taxon>Streptomyces</taxon>
    </lineage>
</organism>
<protein>
    <submittedName>
        <fullName evidence="2">Uncharacterized protein</fullName>
    </submittedName>
</protein>
<evidence type="ECO:0000313" key="3">
    <source>
        <dbReference type="Proteomes" id="UP001180556"/>
    </source>
</evidence>